<dbReference type="HOGENOM" id="CLU_2414772_0_0_1"/>
<evidence type="ECO:0000313" key="3">
    <source>
        <dbReference type="Proteomes" id="UP000054485"/>
    </source>
</evidence>
<protein>
    <submittedName>
        <fullName evidence="2">Uncharacterized protein</fullName>
    </submittedName>
</protein>
<reference evidence="2 3" key="1">
    <citation type="submission" date="2014-04" db="EMBL/GenBank/DDBJ databases">
        <authorList>
            <consortium name="DOE Joint Genome Institute"/>
            <person name="Kuo A."/>
            <person name="Ruytinx J."/>
            <person name="Rineau F."/>
            <person name="Colpaert J."/>
            <person name="Kohler A."/>
            <person name="Nagy L.G."/>
            <person name="Floudas D."/>
            <person name="Copeland A."/>
            <person name="Barry K.W."/>
            <person name="Cichocki N."/>
            <person name="Veneault-Fourrey C."/>
            <person name="LaButti K."/>
            <person name="Lindquist E.A."/>
            <person name="Lipzen A."/>
            <person name="Lundell T."/>
            <person name="Morin E."/>
            <person name="Murat C."/>
            <person name="Sun H."/>
            <person name="Tunlid A."/>
            <person name="Henrissat B."/>
            <person name="Grigoriev I.V."/>
            <person name="Hibbett D.S."/>
            <person name="Martin F."/>
            <person name="Nordberg H.P."/>
            <person name="Cantor M.N."/>
            <person name="Hua S.X."/>
        </authorList>
    </citation>
    <scope>NUCLEOTIDE SEQUENCE [LARGE SCALE GENOMIC DNA]</scope>
    <source>
        <strain evidence="2 3">UH-Slu-Lm8-n1</strain>
    </source>
</reference>
<dbReference type="InParanoid" id="A0A0D0AUY6"/>
<sequence>MHRLRRHKSTAMKQPKECSSWMHTQRSALRNELCSGSSNDCGRGSSRANCDRIRNMHRSNSLPVIVTSLHPRRHSMSLTEVMRHPSGFPIPG</sequence>
<feature type="region of interest" description="Disordered" evidence="1">
    <location>
        <begin position="1"/>
        <end position="20"/>
    </location>
</feature>
<evidence type="ECO:0000313" key="2">
    <source>
        <dbReference type="EMBL" id="KIK35693.1"/>
    </source>
</evidence>
<organism evidence="2 3">
    <name type="scientific">Suillus luteus UH-Slu-Lm8-n1</name>
    <dbReference type="NCBI Taxonomy" id="930992"/>
    <lineage>
        <taxon>Eukaryota</taxon>
        <taxon>Fungi</taxon>
        <taxon>Dikarya</taxon>
        <taxon>Basidiomycota</taxon>
        <taxon>Agaricomycotina</taxon>
        <taxon>Agaricomycetes</taxon>
        <taxon>Agaricomycetidae</taxon>
        <taxon>Boletales</taxon>
        <taxon>Suillineae</taxon>
        <taxon>Suillaceae</taxon>
        <taxon>Suillus</taxon>
    </lineage>
</organism>
<evidence type="ECO:0000256" key="1">
    <source>
        <dbReference type="SAM" id="MobiDB-lite"/>
    </source>
</evidence>
<dbReference type="AlphaFoldDB" id="A0A0D0AUY6"/>
<reference evidence="3" key="2">
    <citation type="submission" date="2015-01" db="EMBL/GenBank/DDBJ databases">
        <title>Evolutionary Origins and Diversification of the Mycorrhizal Mutualists.</title>
        <authorList>
            <consortium name="DOE Joint Genome Institute"/>
            <consortium name="Mycorrhizal Genomics Consortium"/>
            <person name="Kohler A."/>
            <person name="Kuo A."/>
            <person name="Nagy L.G."/>
            <person name="Floudas D."/>
            <person name="Copeland A."/>
            <person name="Barry K.W."/>
            <person name="Cichocki N."/>
            <person name="Veneault-Fourrey C."/>
            <person name="LaButti K."/>
            <person name="Lindquist E.A."/>
            <person name="Lipzen A."/>
            <person name="Lundell T."/>
            <person name="Morin E."/>
            <person name="Murat C."/>
            <person name="Riley R."/>
            <person name="Ohm R."/>
            <person name="Sun H."/>
            <person name="Tunlid A."/>
            <person name="Henrissat B."/>
            <person name="Grigoriev I.V."/>
            <person name="Hibbett D.S."/>
            <person name="Martin F."/>
        </authorList>
    </citation>
    <scope>NUCLEOTIDE SEQUENCE [LARGE SCALE GENOMIC DNA]</scope>
    <source>
        <strain evidence="3">UH-Slu-Lm8-n1</strain>
    </source>
</reference>
<dbReference type="Proteomes" id="UP000054485">
    <property type="component" value="Unassembled WGS sequence"/>
</dbReference>
<gene>
    <name evidence="2" type="ORF">CY34DRAFT_561973</name>
</gene>
<name>A0A0D0AUY6_9AGAM</name>
<keyword evidence="3" id="KW-1185">Reference proteome</keyword>
<accession>A0A0D0AUY6</accession>
<dbReference type="EMBL" id="KN835597">
    <property type="protein sequence ID" value="KIK35693.1"/>
    <property type="molecule type" value="Genomic_DNA"/>
</dbReference>
<feature type="compositionally biased region" description="Basic residues" evidence="1">
    <location>
        <begin position="1"/>
        <end position="10"/>
    </location>
</feature>
<proteinExistence type="predicted"/>